<dbReference type="AlphaFoldDB" id="A0A8H7PRY4"/>
<feature type="compositionally biased region" description="Acidic residues" evidence="7">
    <location>
        <begin position="133"/>
        <end position="147"/>
    </location>
</feature>
<protein>
    <recommendedName>
        <fullName evidence="3">Transcription initiation factor TFIID subunit 8</fullName>
    </recommendedName>
</protein>
<evidence type="ECO:0000256" key="3">
    <source>
        <dbReference type="ARBA" id="ARBA00017307"/>
    </source>
</evidence>
<dbReference type="EMBL" id="JAEPQZ010000007">
    <property type="protein sequence ID" value="KAG2179103.1"/>
    <property type="molecule type" value="Genomic_DNA"/>
</dbReference>
<dbReference type="GO" id="GO:0046982">
    <property type="term" value="F:protein heterodimerization activity"/>
    <property type="evidence" value="ECO:0007669"/>
    <property type="project" value="InterPro"/>
</dbReference>
<keyword evidence="5" id="KW-0804">Transcription</keyword>
<dbReference type="Pfam" id="PF07524">
    <property type="entry name" value="Bromo_TP"/>
    <property type="match status" value="1"/>
</dbReference>
<evidence type="ECO:0000256" key="7">
    <source>
        <dbReference type="SAM" id="MobiDB-lite"/>
    </source>
</evidence>
<gene>
    <name evidence="9" type="ORF">INT43_001953</name>
</gene>
<keyword evidence="6" id="KW-0539">Nucleus</keyword>
<dbReference type="GO" id="GO:0005669">
    <property type="term" value="C:transcription factor TFIID complex"/>
    <property type="evidence" value="ECO:0007669"/>
    <property type="project" value="InterPro"/>
</dbReference>
<dbReference type="PANTHER" id="PTHR46469:SF1">
    <property type="entry name" value="TRANSCRIPTION INITIATION FACTOR TFIID SUBUNIT 8"/>
    <property type="match status" value="1"/>
</dbReference>
<evidence type="ECO:0000313" key="9">
    <source>
        <dbReference type="EMBL" id="KAG2179103.1"/>
    </source>
</evidence>
<dbReference type="CDD" id="cd08049">
    <property type="entry name" value="TAF8"/>
    <property type="match status" value="1"/>
</dbReference>
<keyword evidence="4" id="KW-0805">Transcription regulation</keyword>
<keyword evidence="10" id="KW-1185">Reference proteome</keyword>
<dbReference type="InterPro" id="IPR009072">
    <property type="entry name" value="Histone-fold"/>
</dbReference>
<evidence type="ECO:0000256" key="6">
    <source>
        <dbReference type="ARBA" id="ARBA00023242"/>
    </source>
</evidence>
<evidence type="ECO:0000256" key="5">
    <source>
        <dbReference type="ARBA" id="ARBA00023163"/>
    </source>
</evidence>
<feature type="region of interest" description="Disordered" evidence="7">
    <location>
        <begin position="116"/>
        <end position="167"/>
    </location>
</feature>
<evidence type="ECO:0000256" key="4">
    <source>
        <dbReference type="ARBA" id="ARBA00023015"/>
    </source>
</evidence>
<comment type="subcellular location">
    <subcellularLocation>
        <location evidence="1">Nucleus</location>
    </subcellularLocation>
</comment>
<evidence type="ECO:0000256" key="1">
    <source>
        <dbReference type="ARBA" id="ARBA00004123"/>
    </source>
</evidence>
<feature type="domain" description="Bromodomain associated" evidence="8">
    <location>
        <begin position="15"/>
        <end position="91"/>
    </location>
</feature>
<evidence type="ECO:0000313" key="10">
    <source>
        <dbReference type="Proteomes" id="UP000654370"/>
    </source>
</evidence>
<dbReference type="GO" id="GO:0006367">
    <property type="term" value="P:transcription initiation at RNA polymerase II promoter"/>
    <property type="evidence" value="ECO:0007669"/>
    <property type="project" value="TreeGrafter"/>
</dbReference>
<dbReference type="Proteomes" id="UP000654370">
    <property type="component" value="Unassembled WGS sequence"/>
</dbReference>
<dbReference type="InterPro" id="IPR019473">
    <property type="entry name" value="TFIID_su8_C"/>
</dbReference>
<dbReference type="Pfam" id="PF10406">
    <property type="entry name" value="TAF8_C"/>
    <property type="match status" value="1"/>
</dbReference>
<proteinExistence type="inferred from homology"/>
<comment type="similarity">
    <text evidence="2">Belongs to the TAF8 family.</text>
</comment>
<reference evidence="9" key="1">
    <citation type="submission" date="2020-12" db="EMBL/GenBank/DDBJ databases">
        <title>Metabolic potential, ecology and presence of endohyphal bacteria is reflected in genomic diversity of Mucoromycotina.</title>
        <authorList>
            <person name="Muszewska A."/>
            <person name="Okrasinska A."/>
            <person name="Steczkiewicz K."/>
            <person name="Drgas O."/>
            <person name="Orlowska M."/>
            <person name="Perlinska-Lenart U."/>
            <person name="Aleksandrzak-Piekarczyk T."/>
            <person name="Szatraj K."/>
            <person name="Zielenkiewicz U."/>
            <person name="Pilsyk S."/>
            <person name="Malc E."/>
            <person name="Mieczkowski P."/>
            <person name="Kruszewska J.S."/>
            <person name="Biernat P."/>
            <person name="Pawlowska J."/>
        </authorList>
    </citation>
    <scope>NUCLEOTIDE SEQUENCE</scope>
    <source>
        <strain evidence="9">WA0000067209</strain>
    </source>
</reference>
<sequence>MSEQPTPAAAVTATEETAADTCRKIVSAIARDAGFTSTYQSSLYALSDVLALYMEKLFALTHTYAELGNRTKPNFNDIARGLEEAGLRLPEFASYLNSLKSQGILSNLSGEELEPVSADETTVETVPDFLPSDNEDDDEERPDETDDSSTAPYVPPHMPKFPSRHSFKQTPVYVGRPEDQQTVRELTSQQSRLVEDNLKKFNTAMEAHLLQRTSPPTEKAPSHKNAISPIVSYHTAKQRRRRLTELGVSGLTKIDAAAAAIGSISNSDDFAKRRKVSDVGV</sequence>
<evidence type="ECO:0000256" key="2">
    <source>
        <dbReference type="ARBA" id="ARBA00008767"/>
    </source>
</evidence>
<dbReference type="Gene3D" id="1.10.20.10">
    <property type="entry name" value="Histone, subunit A"/>
    <property type="match status" value="1"/>
</dbReference>
<dbReference type="OrthoDB" id="2193813at2759"/>
<organism evidence="9 10">
    <name type="scientific">Mortierella isabellina</name>
    <name type="common">Filamentous fungus</name>
    <name type="synonym">Umbelopsis isabellina</name>
    <dbReference type="NCBI Taxonomy" id="91625"/>
    <lineage>
        <taxon>Eukaryota</taxon>
        <taxon>Fungi</taxon>
        <taxon>Fungi incertae sedis</taxon>
        <taxon>Mucoromycota</taxon>
        <taxon>Mucoromycotina</taxon>
        <taxon>Umbelopsidomycetes</taxon>
        <taxon>Umbelopsidales</taxon>
        <taxon>Umbelopsidaceae</taxon>
        <taxon>Umbelopsis</taxon>
    </lineage>
</organism>
<accession>A0A8H7PRY4</accession>
<evidence type="ECO:0000259" key="8">
    <source>
        <dbReference type="SMART" id="SM00576"/>
    </source>
</evidence>
<dbReference type="InterPro" id="IPR037818">
    <property type="entry name" value="TAF8"/>
</dbReference>
<dbReference type="InterPro" id="IPR006565">
    <property type="entry name" value="BTP"/>
</dbReference>
<dbReference type="PANTHER" id="PTHR46469">
    <property type="entry name" value="TRANSCRIPTION INITIATION FACTOR TFIID SUBUNIT 8"/>
    <property type="match status" value="1"/>
</dbReference>
<dbReference type="SMART" id="SM00576">
    <property type="entry name" value="BTP"/>
    <property type="match status" value="1"/>
</dbReference>
<dbReference type="CDD" id="cd00076">
    <property type="entry name" value="HFD_SF"/>
    <property type="match status" value="1"/>
</dbReference>
<comment type="caution">
    <text evidence="9">The sequence shown here is derived from an EMBL/GenBank/DDBJ whole genome shotgun (WGS) entry which is preliminary data.</text>
</comment>
<name>A0A8H7PRY4_MORIS</name>